<reference evidence="1 2" key="1">
    <citation type="submission" date="2017-04" db="EMBL/GenBank/DDBJ databases">
        <authorList>
            <person name="Afonso C.L."/>
            <person name="Miller P.J."/>
            <person name="Scott M.A."/>
            <person name="Spackman E."/>
            <person name="Goraichik I."/>
            <person name="Dimitrov K.M."/>
            <person name="Suarez D.L."/>
            <person name="Swayne D.E."/>
        </authorList>
    </citation>
    <scope>NUCLEOTIDE SEQUENCE [LARGE SCALE GENOMIC DNA]</scope>
    <source>
        <strain evidence="1 2">KR-140</strain>
    </source>
</reference>
<name>A0A1W1UCV9_9DEIO</name>
<accession>A0A1W1UCV9</accession>
<gene>
    <name evidence="1" type="ORF">SAMN00790413_05700</name>
</gene>
<dbReference type="EMBL" id="FWWU01000003">
    <property type="protein sequence ID" value="SMB78936.1"/>
    <property type="molecule type" value="Genomic_DNA"/>
</dbReference>
<protein>
    <submittedName>
        <fullName evidence="1">Uncharacterized protein</fullName>
    </submittedName>
</protein>
<sequence length="136" mass="14745">MTVLPRSPLVHTRNQQAFETCITLTLQLVAAVEFAPALSEERPSRDVLLSFASGVERNAREIAMVSGHGELAVEALGREWYAKLAAARNEPLQVAYHALHSAAYLGLERGATTATMLAAVGWALRVVAREEVAVKH</sequence>
<evidence type="ECO:0000313" key="1">
    <source>
        <dbReference type="EMBL" id="SMB78936.1"/>
    </source>
</evidence>
<organism evidence="1 2">
    <name type="scientific">Deinococcus hopiensis KR-140</name>
    <dbReference type="NCBI Taxonomy" id="695939"/>
    <lineage>
        <taxon>Bacteria</taxon>
        <taxon>Thermotogati</taxon>
        <taxon>Deinococcota</taxon>
        <taxon>Deinococci</taxon>
        <taxon>Deinococcales</taxon>
        <taxon>Deinococcaceae</taxon>
        <taxon>Deinococcus</taxon>
    </lineage>
</organism>
<evidence type="ECO:0000313" key="2">
    <source>
        <dbReference type="Proteomes" id="UP000192582"/>
    </source>
</evidence>
<dbReference type="OrthoDB" id="68952at2"/>
<dbReference type="Proteomes" id="UP000192582">
    <property type="component" value="Unassembled WGS sequence"/>
</dbReference>
<dbReference type="RefSeq" id="WP_084045355.1">
    <property type="nucleotide sequence ID" value="NZ_FWWU01000003.1"/>
</dbReference>
<keyword evidence="2" id="KW-1185">Reference proteome</keyword>
<proteinExistence type="predicted"/>
<dbReference type="AlphaFoldDB" id="A0A1W1UCV9"/>